<dbReference type="AlphaFoldDB" id="A0A6A4TE16"/>
<protein>
    <submittedName>
        <fullName evidence="1">Uncharacterized protein</fullName>
    </submittedName>
</protein>
<gene>
    <name evidence="1" type="ORF">F2P81_006979</name>
</gene>
<proteinExistence type="predicted"/>
<evidence type="ECO:0000313" key="1">
    <source>
        <dbReference type="EMBL" id="KAF0041081.1"/>
    </source>
</evidence>
<dbReference type="Gene3D" id="1.20.5.460">
    <property type="entry name" value="Single helix bin"/>
    <property type="match status" value="1"/>
</dbReference>
<comment type="caution">
    <text evidence="1">The sequence shown here is derived from an EMBL/GenBank/DDBJ whole genome shotgun (WGS) entry which is preliminary data.</text>
</comment>
<evidence type="ECO:0000313" key="2">
    <source>
        <dbReference type="Proteomes" id="UP000438429"/>
    </source>
</evidence>
<organism evidence="1 2">
    <name type="scientific">Scophthalmus maximus</name>
    <name type="common">Turbot</name>
    <name type="synonym">Psetta maxima</name>
    <dbReference type="NCBI Taxonomy" id="52904"/>
    <lineage>
        <taxon>Eukaryota</taxon>
        <taxon>Metazoa</taxon>
        <taxon>Chordata</taxon>
        <taxon>Craniata</taxon>
        <taxon>Vertebrata</taxon>
        <taxon>Euteleostomi</taxon>
        <taxon>Actinopterygii</taxon>
        <taxon>Neopterygii</taxon>
        <taxon>Teleostei</taxon>
        <taxon>Neoteleostei</taxon>
        <taxon>Acanthomorphata</taxon>
        <taxon>Carangaria</taxon>
        <taxon>Pleuronectiformes</taxon>
        <taxon>Pleuronectoidei</taxon>
        <taxon>Scophthalmidae</taxon>
        <taxon>Scophthalmus</taxon>
    </lineage>
</organism>
<name>A0A6A4TE16_SCOMX</name>
<sequence length="139" mass="15958">MVKRLSVVNLENFRRQYARRRWKFSFRIVALCNHLTRIMKKGNKLPEQNGMPPALITFISIALCFLRSFPAHHTLFTTGSHFTTTPSESRIEEGAFLLMQLFLSFITTSLLWGECQADLCRLSFGMDAVRSSVHVSLAF</sequence>
<dbReference type="EMBL" id="VEVO01000006">
    <property type="protein sequence ID" value="KAF0041081.1"/>
    <property type="molecule type" value="Genomic_DNA"/>
</dbReference>
<reference evidence="1 2" key="1">
    <citation type="submission" date="2019-06" db="EMBL/GenBank/DDBJ databases">
        <title>Draft genomes of female and male turbot (Scophthalmus maximus).</title>
        <authorList>
            <person name="Xu H."/>
            <person name="Xu X.-W."/>
            <person name="Shao C."/>
            <person name="Chen S."/>
        </authorList>
    </citation>
    <scope>NUCLEOTIDE SEQUENCE [LARGE SCALE GENOMIC DNA]</scope>
    <source>
        <strain evidence="1">Ysfricsl-2016a</strain>
        <tissue evidence="1">Blood</tissue>
    </source>
</reference>
<accession>A0A6A4TE16</accession>
<dbReference type="Proteomes" id="UP000438429">
    <property type="component" value="Unassembled WGS sequence"/>
</dbReference>